<feature type="transmembrane region" description="Helical" evidence="4">
    <location>
        <begin position="12"/>
        <end position="34"/>
    </location>
</feature>
<name>A0ABD6EFX1_9BILA</name>
<dbReference type="PANTHER" id="PTHR10983">
    <property type="entry name" value="1-ACYLGLYCEROL-3-PHOSPHATE ACYLTRANSFERASE-RELATED"/>
    <property type="match status" value="1"/>
</dbReference>
<keyword evidence="4" id="KW-1133">Transmembrane helix</keyword>
<evidence type="ECO:0000256" key="3">
    <source>
        <dbReference type="ARBA" id="ARBA00023315"/>
    </source>
</evidence>
<dbReference type="SUPFAM" id="SSF69593">
    <property type="entry name" value="Glycerol-3-phosphate (1)-acyltransferase"/>
    <property type="match status" value="1"/>
</dbReference>
<evidence type="ECO:0000313" key="7">
    <source>
        <dbReference type="Proteomes" id="UP001608902"/>
    </source>
</evidence>
<dbReference type="GO" id="GO:0016746">
    <property type="term" value="F:acyltransferase activity"/>
    <property type="evidence" value="ECO:0007669"/>
    <property type="project" value="UniProtKB-KW"/>
</dbReference>
<keyword evidence="4" id="KW-0472">Membrane</keyword>
<feature type="transmembrane region" description="Helical" evidence="4">
    <location>
        <begin position="317"/>
        <end position="335"/>
    </location>
</feature>
<dbReference type="InterPro" id="IPR032098">
    <property type="entry name" value="Acyltransf_C"/>
</dbReference>
<feature type="transmembrane region" description="Helical" evidence="4">
    <location>
        <begin position="54"/>
        <end position="76"/>
    </location>
</feature>
<dbReference type="Proteomes" id="UP001608902">
    <property type="component" value="Unassembled WGS sequence"/>
</dbReference>
<keyword evidence="3" id="KW-0012">Acyltransferase</keyword>
<evidence type="ECO:0000256" key="1">
    <source>
        <dbReference type="ARBA" id="ARBA00008655"/>
    </source>
</evidence>
<comment type="caution">
    <text evidence="6">The sequence shown here is derived from an EMBL/GenBank/DDBJ whole genome shotgun (WGS) entry which is preliminary data.</text>
</comment>
<keyword evidence="2" id="KW-0808">Transferase</keyword>
<accession>A0ABD6EFX1</accession>
<evidence type="ECO:0000256" key="4">
    <source>
        <dbReference type="SAM" id="Phobius"/>
    </source>
</evidence>
<reference evidence="6 7" key="1">
    <citation type="submission" date="2024-08" db="EMBL/GenBank/DDBJ databases">
        <title>Gnathostoma spinigerum genome.</title>
        <authorList>
            <person name="Gonzalez-Bertolin B."/>
            <person name="Monzon S."/>
            <person name="Zaballos A."/>
            <person name="Jimenez P."/>
            <person name="Dekumyoy P."/>
            <person name="Varona S."/>
            <person name="Cuesta I."/>
            <person name="Sumanam S."/>
            <person name="Adisakwattana P."/>
            <person name="Gasser R.B."/>
            <person name="Hernandez-Gonzalez A."/>
            <person name="Young N.D."/>
            <person name="Perteguer M.J."/>
        </authorList>
    </citation>
    <scope>NUCLEOTIDE SEQUENCE [LARGE SCALE GENOMIC DNA]</scope>
    <source>
        <strain evidence="6">AL3</strain>
        <tissue evidence="6">Liver</tissue>
    </source>
</reference>
<evidence type="ECO:0000256" key="2">
    <source>
        <dbReference type="ARBA" id="ARBA00022679"/>
    </source>
</evidence>
<feature type="transmembrane region" description="Helical" evidence="4">
    <location>
        <begin position="341"/>
        <end position="361"/>
    </location>
</feature>
<evidence type="ECO:0000259" key="5">
    <source>
        <dbReference type="SMART" id="SM00563"/>
    </source>
</evidence>
<feature type="domain" description="Phospholipid/glycerol acyltransferase" evidence="5">
    <location>
        <begin position="87"/>
        <end position="211"/>
    </location>
</feature>
<dbReference type="CDD" id="cd07990">
    <property type="entry name" value="LPLAT_LCLAT1-like"/>
    <property type="match status" value="1"/>
</dbReference>
<sequence length="382" mass="45725">MLVFNAAIMGRAKCILFVFLLFITSLLGSIFILAPFTPLIYFSPRLWRAYADTFVAIWLTLPASVCDLFFGVEIFVTGDLIDRHHAAIMLMNHRTRLDWLFFWNVLYKMDPWLLTTEKIALKAPLKHIPGAGWAMSCGSFLFLERRFESDKEVMNKIVKYYKDMDFRYQILFFPEGTDRGPHAVRISDDFAAKNGLPKYDYVLHPRTSGFFHLLQLTRKGNYIKYVYDITVAYPDRIISSEKELLVTGEFPKAIHFDVQKYDVRDLPIDETEIEHWLRRKWFEKERKLRLFYEKEPNKRRFIPKLGQYTWPVRSTEIGYYLSFAFWTLSSIVWIYLTYHSFCFLCFVILSSIFFVLCQFRFKGFEFFVIEMFRRRMERKQCF</sequence>
<organism evidence="6 7">
    <name type="scientific">Gnathostoma spinigerum</name>
    <dbReference type="NCBI Taxonomy" id="75299"/>
    <lineage>
        <taxon>Eukaryota</taxon>
        <taxon>Metazoa</taxon>
        <taxon>Ecdysozoa</taxon>
        <taxon>Nematoda</taxon>
        <taxon>Chromadorea</taxon>
        <taxon>Rhabditida</taxon>
        <taxon>Spirurina</taxon>
        <taxon>Gnathostomatomorpha</taxon>
        <taxon>Gnathostomatoidea</taxon>
        <taxon>Gnathostomatidae</taxon>
        <taxon>Gnathostoma</taxon>
    </lineage>
</organism>
<dbReference type="AlphaFoldDB" id="A0ABD6EFX1"/>
<dbReference type="Pfam" id="PF16076">
    <property type="entry name" value="Acyltransf_C"/>
    <property type="match status" value="1"/>
</dbReference>
<gene>
    <name evidence="6" type="ORF">AB6A40_002532</name>
</gene>
<dbReference type="PANTHER" id="PTHR10983:SF16">
    <property type="entry name" value="LYSOCARDIOLIPIN ACYLTRANSFERASE 1"/>
    <property type="match status" value="1"/>
</dbReference>
<proteinExistence type="inferred from homology"/>
<keyword evidence="7" id="KW-1185">Reference proteome</keyword>
<keyword evidence="4" id="KW-0812">Transmembrane</keyword>
<dbReference type="SMART" id="SM00563">
    <property type="entry name" value="PlsC"/>
    <property type="match status" value="1"/>
</dbReference>
<protein>
    <recommendedName>
        <fullName evidence="5">Phospholipid/glycerol acyltransferase domain-containing protein</fullName>
    </recommendedName>
</protein>
<dbReference type="InterPro" id="IPR002123">
    <property type="entry name" value="Plipid/glycerol_acylTrfase"/>
</dbReference>
<dbReference type="EMBL" id="JBGFUD010001145">
    <property type="protein sequence ID" value="MFH4975823.1"/>
    <property type="molecule type" value="Genomic_DNA"/>
</dbReference>
<dbReference type="Pfam" id="PF01553">
    <property type="entry name" value="Acyltransferase"/>
    <property type="match status" value="1"/>
</dbReference>
<evidence type="ECO:0000313" key="6">
    <source>
        <dbReference type="EMBL" id="MFH4975823.1"/>
    </source>
</evidence>
<comment type="similarity">
    <text evidence="1">Belongs to the 1-acyl-sn-glycerol-3-phosphate acyltransferase family.</text>
</comment>